<proteinExistence type="predicted"/>
<name>A0A165EWA7_9BASI</name>
<dbReference type="OrthoDB" id="4584900at2759"/>
<evidence type="ECO:0000313" key="2">
    <source>
        <dbReference type="EMBL" id="KZT55652.1"/>
    </source>
</evidence>
<feature type="signal peptide" evidence="1">
    <location>
        <begin position="1"/>
        <end position="22"/>
    </location>
</feature>
<sequence length="269" mass="28772">MLSVKLLSLLTLLLVKIGLASARGLTNSERLARGMPLAKPKRLFEPSRVQLAKRSPVPGQMYTSPVGVTTINPVDRKRDELAPRQGTVSLPGFDYYITTWTGNPTLAPGVTVTTNPLNAVGLTYTYGSETNFFEADGSGNHWYTSVCCQPTACWINPADGSSVVLAWTYTSSDPGYYPGSSLQGGFEESCNALESAIFSVDGATGEISVQYINPTASSFYPSGTAIPEDQEPTTSIILYNNYFYLTANPAATIAKLGGGEQVVLFVAPE</sequence>
<accession>A0A165EWA7</accession>
<dbReference type="EMBL" id="KV423991">
    <property type="protein sequence ID" value="KZT55652.1"/>
    <property type="molecule type" value="Genomic_DNA"/>
</dbReference>
<protein>
    <submittedName>
        <fullName evidence="2">Uncharacterized protein</fullName>
    </submittedName>
</protein>
<dbReference type="AlphaFoldDB" id="A0A165EWA7"/>
<evidence type="ECO:0000256" key="1">
    <source>
        <dbReference type="SAM" id="SignalP"/>
    </source>
</evidence>
<gene>
    <name evidence="2" type="ORF">CALCODRAFT_518650</name>
</gene>
<keyword evidence="1" id="KW-0732">Signal</keyword>
<dbReference type="Proteomes" id="UP000076842">
    <property type="component" value="Unassembled WGS sequence"/>
</dbReference>
<organism evidence="2 3">
    <name type="scientific">Calocera cornea HHB12733</name>
    <dbReference type="NCBI Taxonomy" id="1353952"/>
    <lineage>
        <taxon>Eukaryota</taxon>
        <taxon>Fungi</taxon>
        <taxon>Dikarya</taxon>
        <taxon>Basidiomycota</taxon>
        <taxon>Agaricomycotina</taxon>
        <taxon>Dacrymycetes</taxon>
        <taxon>Dacrymycetales</taxon>
        <taxon>Dacrymycetaceae</taxon>
        <taxon>Calocera</taxon>
    </lineage>
</organism>
<evidence type="ECO:0000313" key="3">
    <source>
        <dbReference type="Proteomes" id="UP000076842"/>
    </source>
</evidence>
<reference evidence="2 3" key="1">
    <citation type="journal article" date="2016" name="Mol. Biol. Evol.">
        <title>Comparative Genomics of Early-Diverging Mushroom-Forming Fungi Provides Insights into the Origins of Lignocellulose Decay Capabilities.</title>
        <authorList>
            <person name="Nagy L.G."/>
            <person name="Riley R."/>
            <person name="Tritt A."/>
            <person name="Adam C."/>
            <person name="Daum C."/>
            <person name="Floudas D."/>
            <person name="Sun H."/>
            <person name="Yadav J.S."/>
            <person name="Pangilinan J."/>
            <person name="Larsson K.H."/>
            <person name="Matsuura K."/>
            <person name="Barry K."/>
            <person name="Labutti K."/>
            <person name="Kuo R."/>
            <person name="Ohm R.A."/>
            <person name="Bhattacharya S.S."/>
            <person name="Shirouzu T."/>
            <person name="Yoshinaga Y."/>
            <person name="Martin F.M."/>
            <person name="Grigoriev I.V."/>
            <person name="Hibbett D.S."/>
        </authorList>
    </citation>
    <scope>NUCLEOTIDE SEQUENCE [LARGE SCALE GENOMIC DNA]</scope>
    <source>
        <strain evidence="2 3">HHB12733</strain>
    </source>
</reference>
<feature type="chain" id="PRO_5007857445" evidence="1">
    <location>
        <begin position="23"/>
        <end position="269"/>
    </location>
</feature>
<keyword evidence="3" id="KW-1185">Reference proteome</keyword>
<dbReference type="InParanoid" id="A0A165EWA7"/>